<dbReference type="OrthoDB" id="412382at2759"/>
<comment type="similarity">
    <text evidence="2 9">Belongs to the glycosyl hydrolase 7 (cellulase C) family.</text>
</comment>
<organism evidence="12 13">
    <name type="scientific">Gomphillus americanus</name>
    <dbReference type="NCBI Taxonomy" id="1940652"/>
    <lineage>
        <taxon>Eukaryota</taxon>
        <taxon>Fungi</taxon>
        <taxon>Dikarya</taxon>
        <taxon>Ascomycota</taxon>
        <taxon>Pezizomycotina</taxon>
        <taxon>Lecanoromycetes</taxon>
        <taxon>OSLEUM clade</taxon>
        <taxon>Ostropomycetidae</taxon>
        <taxon>Ostropales</taxon>
        <taxon>Graphidaceae</taxon>
        <taxon>Gomphilloideae</taxon>
        <taxon>Gomphillus</taxon>
    </lineage>
</organism>
<feature type="compositionally biased region" description="Polar residues" evidence="10">
    <location>
        <begin position="402"/>
        <end position="418"/>
    </location>
</feature>
<feature type="signal peptide" evidence="11">
    <location>
        <begin position="1"/>
        <end position="17"/>
    </location>
</feature>
<dbReference type="FunFam" id="2.70.100.10:FF:000001">
    <property type="entry name" value="Glucanase"/>
    <property type="match status" value="1"/>
</dbReference>
<dbReference type="PANTHER" id="PTHR33753">
    <property type="entry name" value="1,4-BETA-D-GLUCAN CELLOBIOHYDROLASE B"/>
    <property type="match status" value="1"/>
</dbReference>
<reference evidence="12" key="1">
    <citation type="submission" date="2021-03" db="EMBL/GenBank/DDBJ databases">
        <authorList>
            <person name="Tagirdzhanova G."/>
        </authorList>
    </citation>
    <scope>NUCLEOTIDE SEQUENCE</scope>
</reference>
<dbReference type="PRINTS" id="PR00734">
    <property type="entry name" value="GLHYDRLASE7"/>
</dbReference>
<dbReference type="SUPFAM" id="SSF49899">
    <property type="entry name" value="Concanavalin A-like lectins/glucanases"/>
    <property type="match status" value="1"/>
</dbReference>
<evidence type="ECO:0000256" key="9">
    <source>
        <dbReference type="RuleBase" id="RU361164"/>
    </source>
</evidence>
<dbReference type="EMBL" id="CAJPDQ010000002">
    <property type="protein sequence ID" value="CAF9904574.1"/>
    <property type="molecule type" value="Genomic_DNA"/>
</dbReference>
<dbReference type="InterPro" id="IPR037019">
    <property type="entry name" value="Glyco_hydro_7_sf"/>
</dbReference>
<evidence type="ECO:0000256" key="6">
    <source>
        <dbReference type="ARBA" id="ARBA00023277"/>
    </source>
</evidence>
<evidence type="ECO:0000313" key="13">
    <source>
        <dbReference type="Proteomes" id="UP000664169"/>
    </source>
</evidence>
<evidence type="ECO:0000256" key="7">
    <source>
        <dbReference type="ARBA" id="ARBA00023295"/>
    </source>
</evidence>
<comment type="catalytic activity">
    <reaction evidence="1">
        <text>Hydrolysis of (1-&gt;4)-beta-D-glucosidic linkages in cellulose and cellotetraose, releasing cellobiose from the non-reducing ends of the chains.</text>
        <dbReference type="EC" id="3.2.1.91"/>
    </reaction>
</comment>
<evidence type="ECO:0000313" key="12">
    <source>
        <dbReference type="EMBL" id="CAF9904574.1"/>
    </source>
</evidence>
<protein>
    <recommendedName>
        <fullName evidence="9">Glucanase</fullName>
        <ecNumber evidence="9">3.2.1.-</ecNumber>
    </recommendedName>
</protein>
<evidence type="ECO:0000256" key="8">
    <source>
        <dbReference type="ARBA" id="ARBA00023326"/>
    </source>
</evidence>
<name>A0A8H3EG29_9LECA</name>
<dbReference type="GO" id="GO:0030245">
    <property type="term" value="P:cellulose catabolic process"/>
    <property type="evidence" value="ECO:0007669"/>
    <property type="project" value="UniProtKB-KW"/>
</dbReference>
<proteinExistence type="inferred from homology"/>
<feature type="region of interest" description="Disordered" evidence="10">
    <location>
        <begin position="402"/>
        <end position="429"/>
    </location>
</feature>
<dbReference type="Pfam" id="PF00840">
    <property type="entry name" value="Glyco_hydro_7"/>
    <property type="match status" value="1"/>
</dbReference>
<evidence type="ECO:0000256" key="2">
    <source>
        <dbReference type="ARBA" id="ARBA00006044"/>
    </source>
</evidence>
<evidence type="ECO:0000256" key="1">
    <source>
        <dbReference type="ARBA" id="ARBA00001641"/>
    </source>
</evidence>
<feature type="chain" id="PRO_5034516564" description="Glucanase" evidence="11">
    <location>
        <begin position="18"/>
        <end position="564"/>
    </location>
</feature>
<evidence type="ECO:0000256" key="11">
    <source>
        <dbReference type="SAM" id="SignalP"/>
    </source>
</evidence>
<dbReference type="InterPro" id="IPR001722">
    <property type="entry name" value="Glyco_hydro_7"/>
</dbReference>
<keyword evidence="6" id="KW-0119">Carbohydrate metabolism</keyword>
<gene>
    <name evidence="12" type="ORF">GOMPHAMPRED_002884</name>
</gene>
<evidence type="ECO:0000256" key="10">
    <source>
        <dbReference type="SAM" id="MobiDB-lite"/>
    </source>
</evidence>
<sequence length="564" mass="59082">MHKTLIILFTALSYASAQQVGTNTAENHPSLNVQTCTTGGCTTQTKSIVLDANWRWLHTTTGSTNCYTGQTWNAALCPDGDTCAKNCALDGADYGGTYSISTSNDAATLGFVTQTNNGPNVGSRIYLLQDDNNYQMFNLLNGEFSFDVDVSQLPCGLNGALYFTQMDQDGGMQRFPTNKAGPRYGTGYCDAQCPRDLKFINGIANVAGWTPSPNDINSGKGNNGTCCAEMDIWEANSMATAYTAHPCSVDQQTSCTGDSCTNTCDSAGCDFNSWRMGNETFYGPGMTIDTKSKITVVTQFVTDDNTNQGNLIQINRFYVQDGEQIPNSFSSFSGIDSTNSITDSFCTQQKTVFGDDDIFRDMGGLQEMGAAFKAGMVLTMSVWDDHNVNCLWLDSDYPTTADPNTPGVSRGPCSTSSGAPKDLEKNSPGAKVTFSNIKWGELNSTFTNNIDSSSSSHSNSSQPASSSSSSGGDSSTTQASIATTNQTSASSTTQVSSDITVVASVGTTVVASGDTTISVSAATTVSTSAAATTVETSAAAATSSSSGSEPTSSAGACAVVFFTA</sequence>
<keyword evidence="13" id="KW-1185">Reference proteome</keyword>
<dbReference type="InterPro" id="IPR013320">
    <property type="entry name" value="ConA-like_dom_sf"/>
</dbReference>
<dbReference type="EC" id="3.2.1.-" evidence="9"/>
<feature type="compositionally biased region" description="Low complexity" evidence="10">
    <location>
        <begin position="451"/>
        <end position="495"/>
    </location>
</feature>
<dbReference type="Proteomes" id="UP000664169">
    <property type="component" value="Unassembled WGS sequence"/>
</dbReference>
<keyword evidence="4 9" id="KW-0378">Hydrolase</keyword>
<accession>A0A8H3EG29</accession>
<keyword evidence="8 9" id="KW-0624">Polysaccharide degradation</keyword>
<keyword evidence="5 9" id="KW-0136">Cellulose degradation</keyword>
<dbReference type="CDD" id="cd07999">
    <property type="entry name" value="GH7_CBH_EG"/>
    <property type="match status" value="1"/>
</dbReference>
<dbReference type="AlphaFoldDB" id="A0A8H3EG29"/>
<evidence type="ECO:0000256" key="5">
    <source>
        <dbReference type="ARBA" id="ARBA00023001"/>
    </source>
</evidence>
<dbReference type="PANTHER" id="PTHR33753:SF2">
    <property type="entry name" value="GLYCOSIDE HYDROLASE FAMILY 7 PROTEIN"/>
    <property type="match status" value="1"/>
</dbReference>
<evidence type="ECO:0000256" key="4">
    <source>
        <dbReference type="ARBA" id="ARBA00022801"/>
    </source>
</evidence>
<keyword evidence="3 11" id="KW-0732">Signal</keyword>
<evidence type="ECO:0000256" key="3">
    <source>
        <dbReference type="ARBA" id="ARBA00022729"/>
    </source>
</evidence>
<comment type="caution">
    <text evidence="12">The sequence shown here is derived from an EMBL/GenBank/DDBJ whole genome shotgun (WGS) entry which is preliminary data.</text>
</comment>
<dbReference type="Gene3D" id="2.70.100.10">
    <property type="entry name" value="Glycoside hydrolase, family 7, domain"/>
    <property type="match status" value="1"/>
</dbReference>
<keyword evidence="7 9" id="KW-0326">Glycosidase</keyword>
<feature type="region of interest" description="Disordered" evidence="10">
    <location>
        <begin position="450"/>
        <end position="495"/>
    </location>
</feature>
<dbReference type="GO" id="GO:0016162">
    <property type="term" value="F:cellulose 1,4-beta-cellobiosidase activity"/>
    <property type="evidence" value="ECO:0007669"/>
    <property type="project" value="UniProtKB-EC"/>
</dbReference>